<keyword evidence="2" id="KW-1185">Reference proteome</keyword>
<name>A0A2Z6NJZ0_TRISU</name>
<protein>
    <submittedName>
        <fullName evidence="1">Uncharacterized protein</fullName>
    </submittedName>
</protein>
<accession>A0A2Z6NJZ0</accession>
<proteinExistence type="predicted"/>
<evidence type="ECO:0000313" key="1">
    <source>
        <dbReference type="EMBL" id="GAU36255.1"/>
    </source>
</evidence>
<sequence>MPPSPPLVTPPPTPIYFLHLKNPQAPPEGLWFNVLSDKYGVEDDRVRGEEGRRLIGGRICVTLEMVLVDKSILVVDMYRRGWGVEGEELRSLMPKIVGSGIMILIRVFIC</sequence>
<organism evidence="1 2">
    <name type="scientific">Trifolium subterraneum</name>
    <name type="common">Subterranean clover</name>
    <dbReference type="NCBI Taxonomy" id="3900"/>
    <lineage>
        <taxon>Eukaryota</taxon>
        <taxon>Viridiplantae</taxon>
        <taxon>Streptophyta</taxon>
        <taxon>Embryophyta</taxon>
        <taxon>Tracheophyta</taxon>
        <taxon>Spermatophyta</taxon>
        <taxon>Magnoliopsida</taxon>
        <taxon>eudicotyledons</taxon>
        <taxon>Gunneridae</taxon>
        <taxon>Pentapetalae</taxon>
        <taxon>rosids</taxon>
        <taxon>fabids</taxon>
        <taxon>Fabales</taxon>
        <taxon>Fabaceae</taxon>
        <taxon>Papilionoideae</taxon>
        <taxon>50 kb inversion clade</taxon>
        <taxon>NPAAA clade</taxon>
        <taxon>Hologalegina</taxon>
        <taxon>IRL clade</taxon>
        <taxon>Trifolieae</taxon>
        <taxon>Trifolium</taxon>
    </lineage>
</organism>
<reference evidence="2" key="1">
    <citation type="journal article" date="2017" name="Front. Plant Sci.">
        <title>Climate Clever Clovers: New Paradigm to Reduce the Environmental Footprint of Ruminants by Breeding Low Methanogenic Forages Utilizing Haplotype Variation.</title>
        <authorList>
            <person name="Kaur P."/>
            <person name="Appels R."/>
            <person name="Bayer P.E."/>
            <person name="Keeble-Gagnere G."/>
            <person name="Wang J."/>
            <person name="Hirakawa H."/>
            <person name="Shirasawa K."/>
            <person name="Vercoe P."/>
            <person name="Stefanova K."/>
            <person name="Durmic Z."/>
            <person name="Nichols P."/>
            <person name="Revell C."/>
            <person name="Isobe S.N."/>
            <person name="Edwards D."/>
            <person name="Erskine W."/>
        </authorList>
    </citation>
    <scope>NUCLEOTIDE SEQUENCE [LARGE SCALE GENOMIC DNA]</scope>
    <source>
        <strain evidence="2">cv. Daliak</strain>
    </source>
</reference>
<evidence type="ECO:0000313" key="2">
    <source>
        <dbReference type="Proteomes" id="UP000242715"/>
    </source>
</evidence>
<dbReference type="Proteomes" id="UP000242715">
    <property type="component" value="Unassembled WGS sequence"/>
</dbReference>
<gene>
    <name evidence="1" type="ORF">TSUD_214520</name>
</gene>
<dbReference type="AlphaFoldDB" id="A0A2Z6NJZ0"/>
<dbReference type="EMBL" id="DF973623">
    <property type="protein sequence ID" value="GAU36255.1"/>
    <property type="molecule type" value="Genomic_DNA"/>
</dbReference>